<dbReference type="GO" id="GO:0015280">
    <property type="term" value="F:ligand-gated sodium channel activity"/>
    <property type="evidence" value="ECO:0007669"/>
    <property type="project" value="TreeGrafter"/>
</dbReference>
<dbReference type="Pfam" id="PF00858">
    <property type="entry name" value="ASC"/>
    <property type="match status" value="1"/>
</dbReference>
<keyword evidence="8" id="KW-0472">Membrane</keyword>
<keyword evidence="4 11" id="KW-0812">Transmembrane</keyword>
<evidence type="ECO:0000256" key="8">
    <source>
        <dbReference type="ARBA" id="ARBA00023136"/>
    </source>
</evidence>
<evidence type="ECO:0000256" key="2">
    <source>
        <dbReference type="ARBA" id="ARBA00022448"/>
    </source>
</evidence>
<keyword evidence="6" id="KW-0915">Sodium</keyword>
<evidence type="ECO:0000256" key="7">
    <source>
        <dbReference type="ARBA" id="ARBA00023065"/>
    </source>
</evidence>
<dbReference type="PANTHER" id="PTHR11690">
    <property type="entry name" value="AMILORIDE-SENSITIVE SODIUM CHANNEL-RELATED"/>
    <property type="match status" value="1"/>
</dbReference>
<evidence type="ECO:0000256" key="4">
    <source>
        <dbReference type="ARBA" id="ARBA00022692"/>
    </source>
</evidence>
<dbReference type="InterPro" id="IPR001873">
    <property type="entry name" value="ENaC"/>
</dbReference>
<evidence type="ECO:0000256" key="6">
    <source>
        <dbReference type="ARBA" id="ARBA00023053"/>
    </source>
</evidence>
<keyword evidence="5" id="KW-1133">Transmembrane helix</keyword>
<sequence length="82" mass="9109">MRTLCTEHLALAKDIQLDANQFSNKTTIDVTFYSENFLFLNIFFPEISYTITEQQVAYDILDLIGDIGGSMGLLIGGSIVSL</sequence>
<keyword evidence="2 11" id="KW-0813">Transport</keyword>
<evidence type="ECO:0000256" key="9">
    <source>
        <dbReference type="ARBA" id="ARBA00023201"/>
    </source>
</evidence>
<comment type="subcellular location">
    <subcellularLocation>
        <location evidence="1">Membrane</location>
        <topology evidence="1">Multi-pass membrane protein</topology>
    </subcellularLocation>
</comment>
<proteinExistence type="inferred from homology"/>
<evidence type="ECO:0000313" key="12">
    <source>
        <dbReference type="EMBL" id="CAL1534811.1"/>
    </source>
</evidence>
<name>A0AAV2HL98_LYMST</name>
<organism evidence="12 13">
    <name type="scientific">Lymnaea stagnalis</name>
    <name type="common">Great pond snail</name>
    <name type="synonym">Helix stagnalis</name>
    <dbReference type="NCBI Taxonomy" id="6523"/>
    <lineage>
        <taxon>Eukaryota</taxon>
        <taxon>Metazoa</taxon>
        <taxon>Spiralia</taxon>
        <taxon>Lophotrochozoa</taxon>
        <taxon>Mollusca</taxon>
        <taxon>Gastropoda</taxon>
        <taxon>Heterobranchia</taxon>
        <taxon>Euthyneura</taxon>
        <taxon>Panpulmonata</taxon>
        <taxon>Hygrophila</taxon>
        <taxon>Lymnaeoidea</taxon>
        <taxon>Lymnaeidae</taxon>
        <taxon>Lymnaea</taxon>
    </lineage>
</organism>
<evidence type="ECO:0000256" key="5">
    <source>
        <dbReference type="ARBA" id="ARBA00022989"/>
    </source>
</evidence>
<evidence type="ECO:0000313" key="13">
    <source>
        <dbReference type="Proteomes" id="UP001497497"/>
    </source>
</evidence>
<reference evidence="12 13" key="1">
    <citation type="submission" date="2024-04" db="EMBL/GenBank/DDBJ databases">
        <authorList>
            <consortium name="Genoscope - CEA"/>
            <person name="William W."/>
        </authorList>
    </citation>
    <scope>NUCLEOTIDE SEQUENCE [LARGE SCALE GENOMIC DNA]</scope>
</reference>
<keyword evidence="10 11" id="KW-0407">Ion channel</keyword>
<dbReference type="AlphaFoldDB" id="A0AAV2HL98"/>
<dbReference type="GO" id="GO:0005886">
    <property type="term" value="C:plasma membrane"/>
    <property type="evidence" value="ECO:0007669"/>
    <property type="project" value="TreeGrafter"/>
</dbReference>
<keyword evidence="9 11" id="KW-0739">Sodium transport</keyword>
<evidence type="ECO:0000256" key="11">
    <source>
        <dbReference type="RuleBase" id="RU000679"/>
    </source>
</evidence>
<dbReference type="Gene3D" id="1.10.287.770">
    <property type="entry name" value="YojJ-like"/>
    <property type="match status" value="1"/>
</dbReference>
<keyword evidence="3 11" id="KW-0894">Sodium channel</keyword>
<feature type="non-terminal residue" evidence="12">
    <location>
        <position position="82"/>
    </location>
</feature>
<comment type="similarity">
    <text evidence="11">Belongs to the amiloride-sensitive sodium channel (TC 1.A.6) family.</text>
</comment>
<evidence type="ECO:0000256" key="10">
    <source>
        <dbReference type="ARBA" id="ARBA00023303"/>
    </source>
</evidence>
<keyword evidence="7 11" id="KW-0406">Ion transport</keyword>
<gene>
    <name evidence="12" type="ORF">GSLYS_00008771001</name>
</gene>
<dbReference type="PRINTS" id="PR01078">
    <property type="entry name" value="AMINACHANNEL"/>
</dbReference>
<protein>
    <submittedName>
        <fullName evidence="12">Uncharacterized protein</fullName>
    </submittedName>
</protein>
<comment type="caution">
    <text evidence="12">The sequence shown here is derived from an EMBL/GenBank/DDBJ whole genome shotgun (WGS) entry which is preliminary data.</text>
</comment>
<keyword evidence="13" id="KW-1185">Reference proteome</keyword>
<evidence type="ECO:0000256" key="1">
    <source>
        <dbReference type="ARBA" id="ARBA00004141"/>
    </source>
</evidence>
<evidence type="ECO:0000256" key="3">
    <source>
        <dbReference type="ARBA" id="ARBA00022461"/>
    </source>
</evidence>
<accession>A0AAV2HL98</accession>
<dbReference type="Proteomes" id="UP001497497">
    <property type="component" value="Unassembled WGS sequence"/>
</dbReference>
<dbReference type="EMBL" id="CAXITT010000183">
    <property type="protein sequence ID" value="CAL1534811.1"/>
    <property type="molecule type" value="Genomic_DNA"/>
</dbReference>